<evidence type="ECO:0000256" key="1">
    <source>
        <dbReference type="SAM" id="MobiDB-lite"/>
    </source>
</evidence>
<evidence type="ECO:0000313" key="3">
    <source>
        <dbReference type="Proteomes" id="UP000230390"/>
    </source>
</evidence>
<reference evidence="2 3" key="1">
    <citation type="submission" date="2017-10" db="EMBL/GenBank/DDBJ databases">
        <title>Massilia psychrophilum sp. nov., a novel purple-pigmented bacterium isolated from Tianshan glacier, Xinjiang Municipality, China.</title>
        <authorList>
            <person name="Wang H."/>
        </authorList>
    </citation>
    <scope>NUCLEOTIDE SEQUENCE [LARGE SCALE GENOMIC DNA]</scope>
    <source>
        <strain evidence="2 3">JCM 30074</strain>
    </source>
</reference>
<dbReference type="RefSeq" id="WP_099786487.1">
    <property type="nucleotide sequence ID" value="NZ_JBHLYV010000100.1"/>
</dbReference>
<dbReference type="AlphaFoldDB" id="A0A2G8TKX5"/>
<sequence length="83" mass="8866">MDTSANDAARPNAPTVAPLRATGRPDHLTAQKVEVAIILQAMLGTPSAAEYLATNAVDPAVVSRVLYQPQFRRGRHDAQGVRC</sequence>
<organism evidence="2 3">
    <name type="scientific">Massilia eurypsychrophila</name>
    <dbReference type="NCBI Taxonomy" id="1485217"/>
    <lineage>
        <taxon>Bacteria</taxon>
        <taxon>Pseudomonadati</taxon>
        <taxon>Pseudomonadota</taxon>
        <taxon>Betaproteobacteria</taxon>
        <taxon>Burkholderiales</taxon>
        <taxon>Oxalobacteraceae</taxon>
        <taxon>Telluria group</taxon>
        <taxon>Massilia</taxon>
    </lineage>
</organism>
<feature type="region of interest" description="Disordered" evidence="1">
    <location>
        <begin position="1"/>
        <end position="23"/>
    </location>
</feature>
<name>A0A2G8TKX5_9BURK</name>
<proteinExistence type="predicted"/>
<dbReference type="EMBL" id="PDOC01000001">
    <property type="protein sequence ID" value="PIL46686.1"/>
    <property type="molecule type" value="Genomic_DNA"/>
</dbReference>
<evidence type="ECO:0000313" key="2">
    <source>
        <dbReference type="EMBL" id="PIL46686.1"/>
    </source>
</evidence>
<dbReference type="Proteomes" id="UP000230390">
    <property type="component" value="Unassembled WGS sequence"/>
</dbReference>
<protein>
    <submittedName>
        <fullName evidence="2">Uncharacterized protein</fullName>
    </submittedName>
</protein>
<keyword evidence="3" id="KW-1185">Reference proteome</keyword>
<accession>A0A2G8TKX5</accession>
<gene>
    <name evidence="2" type="ORF">CR105_00565</name>
</gene>
<comment type="caution">
    <text evidence="2">The sequence shown here is derived from an EMBL/GenBank/DDBJ whole genome shotgun (WGS) entry which is preliminary data.</text>
</comment>